<protein>
    <submittedName>
        <fullName evidence="1">Uncharacterized protein</fullName>
    </submittedName>
</protein>
<gene>
    <name evidence="1" type="ORF">ACE1CI_31940</name>
</gene>
<name>A0ABV4Y0N1_9CYAN</name>
<evidence type="ECO:0000313" key="2">
    <source>
        <dbReference type="Proteomes" id="UP001576784"/>
    </source>
</evidence>
<reference evidence="1 2" key="1">
    <citation type="submission" date="2024-09" db="EMBL/GenBank/DDBJ databases">
        <title>Floridaenema gen nov. (Aerosakkonemataceae, Aerosakkonematales ord. nov., Cyanobacteria) from benthic tropical and subtropical fresh waters, with the description of four new species.</title>
        <authorList>
            <person name="Moretto J.A."/>
            <person name="Berthold D.E."/>
            <person name="Lefler F.W."/>
            <person name="Huang I.-S."/>
            <person name="Laughinghouse H. IV."/>
        </authorList>
    </citation>
    <scope>NUCLEOTIDE SEQUENCE [LARGE SCALE GENOMIC DNA]</scope>
    <source>
        <strain evidence="1 2">BLCC-F50</strain>
    </source>
</reference>
<dbReference type="Proteomes" id="UP001576784">
    <property type="component" value="Unassembled WGS sequence"/>
</dbReference>
<dbReference type="RefSeq" id="WP_413267165.1">
    <property type="nucleotide sequence ID" value="NZ_JBHFNR010000256.1"/>
</dbReference>
<organism evidence="1 2">
    <name type="scientific">Floridaenema flaviceps BLCC-F50</name>
    <dbReference type="NCBI Taxonomy" id="3153642"/>
    <lineage>
        <taxon>Bacteria</taxon>
        <taxon>Bacillati</taxon>
        <taxon>Cyanobacteriota</taxon>
        <taxon>Cyanophyceae</taxon>
        <taxon>Oscillatoriophycideae</taxon>
        <taxon>Aerosakkonematales</taxon>
        <taxon>Aerosakkonemataceae</taxon>
        <taxon>Floridanema</taxon>
        <taxon>Floridanema flaviceps</taxon>
    </lineage>
</organism>
<accession>A0ABV4Y0N1</accession>
<keyword evidence="2" id="KW-1185">Reference proteome</keyword>
<evidence type="ECO:0000313" key="1">
    <source>
        <dbReference type="EMBL" id="MFB2897554.1"/>
    </source>
</evidence>
<proteinExistence type="predicted"/>
<comment type="caution">
    <text evidence="1">The sequence shown here is derived from an EMBL/GenBank/DDBJ whole genome shotgun (WGS) entry which is preliminary data.</text>
</comment>
<sequence>MDILSLPSNEFEQLKKWLFDLDYERWDEQLEQDIAEGKLEALAQEAIAEFEAGHFIHRQESRRKTDIIPEGRG</sequence>
<dbReference type="EMBL" id="JBHFNR010000256">
    <property type="protein sequence ID" value="MFB2897554.1"/>
    <property type="molecule type" value="Genomic_DNA"/>
</dbReference>